<evidence type="ECO:0000256" key="4">
    <source>
        <dbReference type="ARBA" id="ARBA00022833"/>
    </source>
</evidence>
<dbReference type="SUPFAM" id="SSF50129">
    <property type="entry name" value="GroES-like"/>
    <property type="match status" value="1"/>
</dbReference>
<evidence type="ECO:0000256" key="5">
    <source>
        <dbReference type="ARBA" id="ARBA00023027"/>
    </source>
</evidence>
<dbReference type="Proteomes" id="UP000660729">
    <property type="component" value="Unassembled WGS sequence"/>
</dbReference>
<dbReference type="EMBL" id="JABCIY010000342">
    <property type="protein sequence ID" value="KAF7185232.1"/>
    <property type="molecule type" value="Genomic_DNA"/>
</dbReference>
<evidence type="ECO:0000256" key="3">
    <source>
        <dbReference type="ARBA" id="ARBA00022723"/>
    </source>
</evidence>
<comment type="similarity">
    <text evidence="2">Belongs to the zinc-containing alcohol dehydrogenase family.</text>
</comment>
<keyword evidence="7" id="KW-1185">Reference proteome</keyword>
<dbReference type="AlphaFoldDB" id="A0A8H6VC53"/>
<evidence type="ECO:0000313" key="6">
    <source>
        <dbReference type="EMBL" id="KAF7185232.1"/>
    </source>
</evidence>
<organism evidence="6 7">
    <name type="scientific">Pseudocercospora fuligena</name>
    <dbReference type="NCBI Taxonomy" id="685502"/>
    <lineage>
        <taxon>Eukaryota</taxon>
        <taxon>Fungi</taxon>
        <taxon>Dikarya</taxon>
        <taxon>Ascomycota</taxon>
        <taxon>Pezizomycotina</taxon>
        <taxon>Dothideomycetes</taxon>
        <taxon>Dothideomycetidae</taxon>
        <taxon>Mycosphaerellales</taxon>
        <taxon>Mycosphaerellaceae</taxon>
        <taxon>Pseudocercospora</taxon>
    </lineage>
</organism>
<accession>A0A8H6VC53</accession>
<keyword evidence="5" id="KW-0520">NAD</keyword>
<dbReference type="PANTHER" id="PTHR42813">
    <property type="entry name" value="ZINC-TYPE ALCOHOL DEHYDROGENASE-LIKE"/>
    <property type="match status" value="1"/>
</dbReference>
<keyword evidence="3" id="KW-0479">Metal-binding</keyword>
<dbReference type="GO" id="GO:0046872">
    <property type="term" value="F:metal ion binding"/>
    <property type="evidence" value="ECO:0007669"/>
    <property type="project" value="UniProtKB-KW"/>
</dbReference>
<proteinExistence type="inferred from homology"/>
<protein>
    <submittedName>
        <fullName evidence="6">Putative zinc-type alcohol dehydrogenase-like protein YbdR</fullName>
    </submittedName>
</protein>
<evidence type="ECO:0000256" key="1">
    <source>
        <dbReference type="ARBA" id="ARBA00001947"/>
    </source>
</evidence>
<keyword evidence="4" id="KW-0862">Zinc</keyword>
<dbReference type="Gene3D" id="3.90.180.10">
    <property type="entry name" value="Medium-chain alcohol dehydrogenases, catalytic domain"/>
    <property type="match status" value="1"/>
</dbReference>
<reference evidence="6" key="1">
    <citation type="submission" date="2020-04" db="EMBL/GenBank/DDBJ databases">
        <title>Draft genome resource of the tomato pathogen Pseudocercospora fuligena.</title>
        <authorList>
            <person name="Zaccaron A."/>
        </authorList>
    </citation>
    <scope>NUCLEOTIDE SEQUENCE</scope>
    <source>
        <strain evidence="6">PF001</strain>
    </source>
</reference>
<evidence type="ECO:0000256" key="2">
    <source>
        <dbReference type="ARBA" id="ARBA00008072"/>
    </source>
</evidence>
<gene>
    <name evidence="6" type="ORF">HII31_13507</name>
</gene>
<dbReference type="OrthoDB" id="256333at2759"/>
<comment type="cofactor">
    <cofactor evidence="1">
        <name>Zn(2+)</name>
        <dbReference type="ChEBI" id="CHEBI:29105"/>
    </cofactor>
</comment>
<comment type="caution">
    <text evidence="6">The sequence shown here is derived from an EMBL/GenBank/DDBJ whole genome shotgun (WGS) entry which is preliminary data.</text>
</comment>
<name>A0A8H6VC53_9PEZI</name>
<sequence length="66" mass="7335">MADGKMKALHYDGPFKVSVKEIDMPKIQHPDDAIIKVTTSCICGSDLHVRFRLRTGQAGHAELTRV</sequence>
<dbReference type="PANTHER" id="PTHR42813:SF3">
    <property type="entry name" value="GLUTATHIONE-INDEPENDENT FORMALDEHYDE DEHYDROGENASE"/>
    <property type="match status" value="1"/>
</dbReference>
<evidence type="ECO:0000313" key="7">
    <source>
        <dbReference type="Proteomes" id="UP000660729"/>
    </source>
</evidence>
<dbReference type="InterPro" id="IPR011032">
    <property type="entry name" value="GroES-like_sf"/>
</dbReference>